<dbReference type="RefSeq" id="WP_342127902.1">
    <property type="nucleotide sequence ID" value="NZ_JBCAUS010000007.1"/>
</dbReference>
<accession>A0ABU9KV66</accession>
<dbReference type="PANTHER" id="PTHR30250">
    <property type="entry name" value="PST FAMILY PREDICTED COLANIC ACID TRANSPORTER"/>
    <property type="match status" value="1"/>
</dbReference>
<feature type="transmembrane region" description="Helical" evidence="6">
    <location>
        <begin position="37"/>
        <end position="56"/>
    </location>
</feature>
<feature type="transmembrane region" description="Helical" evidence="6">
    <location>
        <begin position="437"/>
        <end position="456"/>
    </location>
</feature>
<proteinExistence type="predicted"/>
<dbReference type="InterPro" id="IPR050833">
    <property type="entry name" value="Poly_Biosynth_Transport"/>
</dbReference>
<dbReference type="Pfam" id="PF13440">
    <property type="entry name" value="Polysacc_synt_3"/>
    <property type="match status" value="1"/>
</dbReference>
<dbReference type="CDD" id="cd13128">
    <property type="entry name" value="MATE_Wzx_like"/>
    <property type="match status" value="1"/>
</dbReference>
<feature type="transmembrane region" description="Helical" evidence="6">
    <location>
        <begin position="112"/>
        <end position="137"/>
    </location>
</feature>
<gene>
    <name evidence="7" type="ORF">WOA13_10765</name>
</gene>
<comment type="subcellular location">
    <subcellularLocation>
        <location evidence="1">Cell membrane</location>
        <topology evidence="1">Multi-pass membrane protein</topology>
    </subcellularLocation>
</comment>
<protein>
    <submittedName>
        <fullName evidence="7">Flippase</fullName>
    </submittedName>
</protein>
<feature type="transmembrane region" description="Helical" evidence="6">
    <location>
        <begin position="286"/>
        <end position="308"/>
    </location>
</feature>
<dbReference type="EMBL" id="JBCAUS010000007">
    <property type="protein sequence ID" value="MEL4306299.1"/>
    <property type="molecule type" value="Genomic_DNA"/>
</dbReference>
<evidence type="ECO:0000256" key="1">
    <source>
        <dbReference type="ARBA" id="ARBA00004651"/>
    </source>
</evidence>
<feature type="transmembrane region" description="Helical" evidence="6">
    <location>
        <begin position="364"/>
        <end position="389"/>
    </location>
</feature>
<organism evidence="7 8">
    <name type="scientific">Methanococcoides cohabitans</name>
    <dbReference type="NCBI Taxonomy" id="3136559"/>
    <lineage>
        <taxon>Archaea</taxon>
        <taxon>Methanobacteriati</taxon>
        <taxon>Methanobacteriota</taxon>
        <taxon>Stenosarchaea group</taxon>
        <taxon>Methanomicrobia</taxon>
        <taxon>Methanosarcinales</taxon>
        <taxon>Methanosarcinaceae</taxon>
        <taxon>Methanococcoides</taxon>
    </lineage>
</organism>
<keyword evidence="3 6" id="KW-0812">Transmembrane</keyword>
<evidence type="ECO:0000256" key="2">
    <source>
        <dbReference type="ARBA" id="ARBA00022475"/>
    </source>
</evidence>
<comment type="caution">
    <text evidence="7">The sequence shown here is derived from an EMBL/GenBank/DDBJ whole genome shotgun (WGS) entry which is preliminary data.</text>
</comment>
<evidence type="ECO:0000256" key="4">
    <source>
        <dbReference type="ARBA" id="ARBA00022989"/>
    </source>
</evidence>
<keyword evidence="5 6" id="KW-0472">Membrane</keyword>
<evidence type="ECO:0000313" key="8">
    <source>
        <dbReference type="Proteomes" id="UP001396646"/>
    </source>
</evidence>
<evidence type="ECO:0000313" key="7">
    <source>
        <dbReference type="EMBL" id="MEL4306299.1"/>
    </source>
</evidence>
<feature type="transmembrane region" description="Helical" evidence="6">
    <location>
        <begin position="12"/>
        <end position="31"/>
    </location>
</feature>
<dbReference type="Proteomes" id="UP001396646">
    <property type="component" value="Unassembled WGS sequence"/>
</dbReference>
<evidence type="ECO:0000256" key="5">
    <source>
        <dbReference type="ARBA" id="ARBA00023136"/>
    </source>
</evidence>
<reference evidence="7 8" key="1">
    <citation type="submission" date="2024-04" db="EMBL/GenBank/DDBJ databases">
        <title>Methanococcoides sp. LMO-2.</title>
        <authorList>
            <person name="Liang L."/>
        </authorList>
    </citation>
    <scope>NUCLEOTIDE SEQUENCE [LARGE SCALE GENOMIC DNA]</scope>
    <source>
        <strain evidence="7 8">LMO-2</strain>
    </source>
</reference>
<feature type="transmembrane region" description="Helical" evidence="6">
    <location>
        <begin position="243"/>
        <end position="266"/>
    </location>
</feature>
<sequence length="475" mass="52766">MSVEPIRRQSLISFVWKISLTFIGFLSTMYFAHTVGAGILGVYFLFTAYFGVINLFSDGGLGGAAIKRISEGKEQNAYFSAFFVLRSLFLITVILCLLTLKGHFTDLNDEDIFNWLLIALAVSLFYGPLNNALAGLAKVGIRETCCFINEIARIFTQVIAVFFGYGIAGLAGGFVIGMIVATIIELRFFDLRLTPFKWRHVKNLSSFSFWLFLTSSGVMLYSYADTIMIGYYLSNSDIGIYRVAVQFTSIAALATTSMQVTLWPRISRWGKTGEIRLVESSLSEAIKYALLIAMPICIGGVVVGDKLLYYFYGDEFVQGYPVLVILCMTQIISVFQLFFLAYLSALDMQKKAFKVTSIAATLNIVMNAILIPLVGIVGAAIATLTTIGINGILARKMLATTIQIKFEYSTFFNILKASLLMGMIVGVYRLIIPLSNVWLAIIAVFIGGMVYGILLLKFDDRVYGEIERIFNQFIQ</sequence>
<feature type="transmembrane region" description="Helical" evidence="6">
    <location>
        <begin position="410"/>
        <end position="431"/>
    </location>
</feature>
<keyword evidence="4 6" id="KW-1133">Transmembrane helix</keyword>
<keyword evidence="8" id="KW-1185">Reference proteome</keyword>
<keyword evidence="2" id="KW-1003">Cell membrane</keyword>
<feature type="transmembrane region" description="Helical" evidence="6">
    <location>
        <begin position="320"/>
        <end position="344"/>
    </location>
</feature>
<feature type="transmembrane region" description="Helical" evidence="6">
    <location>
        <begin position="158"/>
        <end position="184"/>
    </location>
</feature>
<name>A0ABU9KV66_9EURY</name>
<feature type="transmembrane region" description="Helical" evidence="6">
    <location>
        <begin position="77"/>
        <end position="100"/>
    </location>
</feature>
<evidence type="ECO:0000256" key="6">
    <source>
        <dbReference type="SAM" id="Phobius"/>
    </source>
</evidence>
<evidence type="ECO:0000256" key="3">
    <source>
        <dbReference type="ARBA" id="ARBA00022692"/>
    </source>
</evidence>
<feature type="transmembrane region" description="Helical" evidence="6">
    <location>
        <begin position="204"/>
        <end position="223"/>
    </location>
</feature>
<dbReference type="PANTHER" id="PTHR30250:SF11">
    <property type="entry name" value="O-ANTIGEN TRANSPORTER-RELATED"/>
    <property type="match status" value="1"/>
</dbReference>